<keyword evidence="2" id="KW-1185">Reference proteome</keyword>
<dbReference type="EMBL" id="KQ976394">
    <property type="protein sequence ID" value="KYM93329.1"/>
    <property type="molecule type" value="Genomic_DNA"/>
</dbReference>
<reference evidence="1 2" key="1">
    <citation type="submission" date="2015-09" db="EMBL/GenBank/DDBJ databases">
        <title>Atta colombica WGS genome.</title>
        <authorList>
            <person name="Nygaard S."/>
            <person name="Hu H."/>
            <person name="Boomsma J."/>
            <person name="Zhang G."/>
        </authorList>
    </citation>
    <scope>NUCLEOTIDE SEQUENCE [LARGE SCALE GENOMIC DNA]</scope>
    <source>
        <strain evidence="1">Treedump-2</strain>
        <tissue evidence="1">Whole body</tissue>
    </source>
</reference>
<proteinExistence type="predicted"/>
<organism evidence="1 2">
    <name type="scientific">Atta colombica</name>
    <dbReference type="NCBI Taxonomy" id="520822"/>
    <lineage>
        <taxon>Eukaryota</taxon>
        <taxon>Metazoa</taxon>
        <taxon>Ecdysozoa</taxon>
        <taxon>Arthropoda</taxon>
        <taxon>Hexapoda</taxon>
        <taxon>Insecta</taxon>
        <taxon>Pterygota</taxon>
        <taxon>Neoptera</taxon>
        <taxon>Endopterygota</taxon>
        <taxon>Hymenoptera</taxon>
        <taxon>Apocrita</taxon>
        <taxon>Aculeata</taxon>
        <taxon>Formicoidea</taxon>
        <taxon>Formicidae</taxon>
        <taxon>Myrmicinae</taxon>
        <taxon>Atta</taxon>
    </lineage>
</organism>
<dbReference type="AlphaFoldDB" id="A0A195BXF3"/>
<accession>A0A195BXF3</accession>
<evidence type="ECO:0000313" key="1">
    <source>
        <dbReference type="EMBL" id="KYM93329.1"/>
    </source>
</evidence>
<name>A0A195BXF3_9HYME</name>
<protein>
    <submittedName>
        <fullName evidence="1">Uncharacterized protein</fullName>
    </submittedName>
</protein>
<dbReference type="Proteomes" id="UP000078540">
    <property type="component" value="Unassembled WGS sequence"/>
</dbReference>
<gene>
    <name evidence="1" type="ORF">ALC53_00266</name>
</gene>
<evidence type="ECO:0000313" key="2">
    <source>
        <dbReference type="Proteomes" id="UP000078540"/>
    </source>
</evidence>
<sequence>MDTTNYFHGLSSGFSTVQPSFNFVFRVVVLYEYVINMKTSRFRVEFQVLVMHKLRIKLQCLYIQIPNTDGFPRESEAIGPSTREVHTAHFYVTRLITLKLT</sequence>